<dbReference type="PANTHER" id="PTHR22893:SF91">
    <property type="entry name" value="NADPH DEHYDROGENASE 2-RELATED"/>
    <property type="match status" value="1"/>
</dbReference>
<accession>A0A6G0XER8</accession>
<dbReference type="PANTHER" id="PTHR22893">
    <property type="entry name" value="NADH OXIDOREDUCTASE-RELATED"/>
    <property type="match status" value="1"/>
</dbReference>
<dbReference type="EMBL" id="VJMJ01000071">
    <property type="protein sequence ID" value="KAF0738629.1"/>
    <property type="molecule type" value="Genomic_DNA"/>
</dbReference>
<dbReference type="Pfam" id="PF00724">
    <property type="entry name" value="Oxidored_FMN"/>
    <property type="match status" value="2"/>
</dbReference>
<evidence type="ECO:0000259" key="1">
    <source>
        <dbReference type="Pfam" id="PF00724"/>
    </source>
</evidence>
<organism evidence="2 3">
    <name type="scientific">Aphanomyces euteiches</name>
    <dbReference type="NCBI Taxonomy" id="100861"/>
    <lineage>
        <taxon>Eukaryota</taxon>
        <taxon>Sar</taxon>
        <taxon>Stramenopiles</taxon>
        <taxon>Oomycota</taxon>
        <taxon>Saprolegniomycetes</taxon>
        <taxon>Saprolegniales</taxon>
        <taxon>Verrucalvaceae</taxon>
        <taxon>Aphanomyces</taxon>
    </lineage>
</organism>
<dbReference type="InterPro" id="IPR045247">
    <property type="entry name" value="Oye-like"/>
</dbReference>
<keyword evidence="3" id="KW-1185">Reference proteome</keyword>
<proteinExistence type="predicted"/>
<name>A0A6G0XER8_9STRA</name>
<dbReference type="Proteomes" id="UP000481153">
    <property type="component" value="Unassembled WGS sequence"/>
</dbReference>
<reference evidence="2 3" key="1">
    <citation type="submission" date="2019-07" db="EMBL/GenBank/DDBJ databases">
        <title>Genomics analysis of Aphanomyces spp. identifies a new class of oomycete effector associated with host adaptation.</title>
        <authorList>
            <person name="Gaulin E."/>
        </authorList>
    </citation>
    <scope>NUCLEOTIDE SEQUENCE [LARGE SCALE GENOMIC DNA]</scope>
    <source>
        <strain evidence="2 3">ATCC 201684</strain>
    </source>
</reference>
<dbReference type="AlphaFoldDB" id="A0A6G0XER8"/>
<feature type="domain" description="NADH:flavin oxidoreductase/NADH oxidase N-terminal" evidence="1">
    <location>
        <begin position="4"/>
        <end position="90"/>
    </location>
</feature>
<gene>
    <name evidence="2" type="ORF">Ae201684_005557</name>
</gene>
<dbReference type="InterPro" id="IPR001155">
    <property type="entry name" value="OxRdtase_FMN_N"/>
</dbReference>
<evidence type="ECO:0000313" key="2">
    <source>
        <dbReference type="EMBL" id="KAF0738629.1"/>
    </source>
</evidence>
<evidence type="ECO:0000313" key="3">
    <source>
        <dbReference type="Proteomes" id="UP000481153"/>
    </source>
</evidence>
<comment type="caution">
    <text evidence="2">The sequence shown here is derived from an EMBL/GenBank/DDBJ whole genome shotgun (WGS) entry which is preliminary data.</text>
</comment>
<dbReference type="GO" id="GO:0010181">
    <property type="term" value="F:FMN binding"/>
    <property type="evidence" value="ECO:0007669"/>
    <property type="project" value="InterPro"/>
</dbReference>
<dbReference type="InterPro" id="IPR013785">
    <property type="entry name" value="Aldolase_TIM"/>
</dbReference>
<dbReference type="SUPFAM" id="SSF51395">
    <property type="entry name" value="FMN-linked oxidoreductases"/>
    <property type="match status" value="1"/>
</dbReference>
<dbReference type="GO" id="GO:0016491">
    <property type="term" value="F:oxidoreductase activity"/>
    <property type="evidence" value="ECO:0007669"/>
    <property type="project" value="InterPro"/>
</dbReference>
<sequence>MAPNLFTPIQIGSVQLKNRILMAPLTRVRAGPSHVPNDLMKEYYAQRASAGLISMIAPNTSAFVEEPGVYSQLQLLKWKEITDAVHAKGARSLCKSGTLVVQPTLTTTVELPLSPHLRLRSMAKFERFKARSHTLSSANKRTDQYGGSLENRSRFLADVVEAVIAAIGADKLGIRVSPVNTKLAQRFSLAFVHILRYDILKIQEADIEPVFRKHFHNTLISNVEYSKDEANAAIEAGKLDAVAFGVPFIANPDLVERFVQNAPLNPADPSTFYTSGAKGYTDYPFLPSSLS</sequence>
<dbReference type="VEuPathDB" id="FungiDB:AeMF1_020718"/>
<dbReference type="Gene3D" id="3.20.20.70">
    <property type="entry name" value="Aldolase class I"/>
    <property type="match status" value="2"/>
</dbReference>
<feature type="domain" description="NADH:flavin oxidoreductase/NADH oxidase N-terminal" evidence="1">
    <location>
        <begin position="137"/>
        <end position="180"/>
    </location>
</feature>
<protein>
    <recommendedName>
        <fullName evidence="1">NADH:flavin oxidoreductase/NADH oxidase N-terminal domain-containing protein</fullName>
    </recommendedName>
</protein>